<evidence type="ECO:0000313" key="3">
    <source>
        <dbReference type="Proteomes" id="UP000234240"/>
    </source>
</evidence>
<dbReference type="OrthoDB" id="6572497at2"/>
<comment type="caution">
    <text evidence="2">The sequence shown here is derived from an EMBL/GenBank/DDBJ whole genome shotgun (WGS) entry which is preliminary data.</text>
</comment>
<dbReference type="AlphaFoldDB" id="A0A2N5EDP7"/>
<keyword evidence="3" id="KW-1185">Reference proteome</keyword>
<dbReference type="Proteomes" id="UP000234240">
    <property type="component" value="Unassembled WGS sequence"/>
</dbReference>
<dbReference type="GO" id="GO:0007155">
    <property type="term" value="P:cell adhesion"/>
    <property type="evidence" value="ECO:0007669"/>
    <property type="project" value="InterPro"/>
</dbReference>
<dbReference type="InterPro" id="IPR008966">
    <property type="entry name" value="Adhesion_dom_sf"/>
</dbReference>
<keyword evidence="1" id="KW-0732">Signal</keyword>
<proteinExistence type="predicted"/>
<protein>
    <recommendedName>
        <fullName evidence="4">Fimbrial protein</fullName>
    </recommendedName>
</protein>
<sequence length="202" mass="20943">MKKILATLMICSPFAALAADPSATVDLKFEGTLLQPTCTASFLGTAGNDIAFGALDASDIIAKTQDTIIPAAPVKDVFLKLANCGAGVTQVTVNFNGPSISGYGFSGRAPVFLNQTEANSGLGVALFTNRADTTVESAVKFKEDRVVLLSSMTADGANTYKWPLFAKMVVAKDGPLATAAAINTYSAGQDLQATAFVSVSYQ</sequence>
<dbReference type="GO" id="GO:0009289">
    <property type="term" value="C:pilus"/>
    <property type="evidence" value="ECO:0007669"/>
    <property type="project" value="InterPro"/>
</dbReference>
<evidence type="ECO:0000256" key="1">
    <source>
        <dbReference type="SAM" id="SignalP"/>
    </source>
</evidence>
<dbReference type="InterPro" id="IPR036937">
    <property type="entry name" value="Adhesion_dom_fimbrial_sf"/>
</dbReference>
<reference evidence="2 3" key="1">
    <citation type="submission" date="2017-12" db="EMBL/GenBank/DDBJ databases">
        <title>Characterization of six clinical isolates of Enterochimera gen. nov., a novel genus of the Yersiniaciae family and the three species Enterochimera arupensis sp. nov., Enterochimera coloradensis sp. nov, and Enterochimera californica sp. nov.</title>
        <authorList>
            <person name="Rossi A."/>
            <person name="Fisher M."/>
        </authorList>
    </citation>
    <scope>NUCLEOTIDE SEQUENCE [LARGE SCALE GENOMIC DNA]</scope>
    <source>
        <strain evidence="3">2015-Iso6</strain>
    </source>
</reference>
<dbReference type="RefSeq" id="WP_101815081.1">
    <property type="nucleotide sequence ID" value="NZ_PJZF01000003.1"/>
</dbReference>
<dbReference type="EMBL" id="PJZF01000003">
    <property type="protein sequence ID" value="PLR40668.1"/>
    <property type="molecule type" value="Genomic_DNA"/>
</dbReference>
<feature type="signal peptide" evidence="1">
    <location>
        <begin position="1"/>
        <end position="18"/>
    </location>
</feature>
<name>A0A2N5EDP7_9GAMM</name>
<dbReference type="Gene3D" id="2.60.40.1090">
    <property type="entry name" value="Fimbrial-type adhesion domain"/>
    <property type="match status" value="1"/>
</dbReference>
<accession>A0A2N5EDP7</accession>
<feature type="chain" id="PRO_5014963303" description="Fimbrial protein" evidence="1">
    <location>
        <begin position="19"/>
        <end position="202"/>
    </location>
</feature>
<dbReference type="SUPFAM" id="SSF49401">
    <property type="entry name" value="Bacterial adhesins"/>
    <property type="match status" value="1"/>
</dbReference>
<gene>
    <name evidence="2" type="ORF">CYR55_05140</name>
</gene>
<evidence type="ECO:0000313" key="2">
    <source>
        <dbReference type="EMBL" id="PLR40668.1"/>
    </source>
</evidence>
<evidence type="ECO:0008006" key="4">
    <source>
        <dbReference type="Google" id="ProtNLM"/>
    </source>
</evidence>
<organism evidence="2 3">
    <name type="scientific">Chimaeribacter californicus</name>
    <dbReference type="NCBI Taxonomy" id="2060067"/>
    <lineage>
        <taxon>Bacteria</taxon>
        <taxon>Pseudomonadati</taxon>
        <taxon>Pseudomonadota</taxon>
        <taxon>Gammaproteobacteria</taxon>
        <taxon>Enterobacterales</taxon>
        <taxon>Yersiniaceae</taxon>
        <taxon>Chimaeribacter</taxon>
    </lineage>
</organism>